<dbReference type="PANTHER" id="PTHR23150:SF19">
    <property type="entry name" value="FORMYLGLYCINE-GENERATING ENZYME"/>
    <property type="match status" value="1"/>
</dbReference>
<feature type="signal peptide" evidence="1">
    <location>
        <begin position="1"/>
        <end position="27"/>
    </location>
</feature>
<dbReference type="Pfam" id="PF03781">
    <property type="entry name" value="FGE-sulfatase"/>
    <property type="match status" value="1"/>
</dbReference>
<dbReference type="Gene3D" id="3.90.1580.10">
    <property type="entry name" value="paralog of FGE (formylglycine-generating enzyme)"/>
    <property type="match status" value="1"/>
</dbReference>
<dbReference type="Proteomes" id="UP000318053">
    <property type="component" value="Unassembled WGS sequence"/>
</dbReference>
<sequence length="406" mass="45413" precursor="true">MRLNCPLLLSTCLGLAAFSLASPPAFGVQPAAESTAAVTAAPGIASEKPVDGPFVALEDGRFMVPYTERIPGTDISFEMIPVPGGDFTFGTAEDDAEYVEDEGPTVKLTAKPMWVAKTETRWDMYKEYMRMYGVFKDFEMEGIRPVDETNLVDSVTAPTELYDPSFTFEYGSRPSQPAVTMTQYAAQQFTKWLSRMTGTQYRLPTEAEWEHAARGGTETAYSWGDDADVIEDYAWYFDNSFDGPGDVATKKPNPFGLYDMHGNASEWTVNEYTEDGYQWMQDSDLTDATSATRWPKNPYPCVVRGGSWEMEPAELRSAARLASDDEEWKSEDPNFPRSPWWFTSDPSRGVGFRLFRSLEPMPVETIVKFWDTSVAETIMDVESRIDEGRGGYGYVDEGLGEAAKED</sequence>
<reference evidence="3 4" key="1">
    <citation type="submission" date="2019-02" db="EMBL/GenBank/DDBJ databases">
        <title>Deep-cultivation of Planctomycetes and their phenomic and genomic characterization uncovers novel biology.</title>
        <authorList>
            <person name="Wiegand S."/>
            <person name="Jogler M."/>
            <person name="Boedeker C."/>
            <person name="Pinto D."/>
            <person name="Vollmers J."/>
            <person name="Rivas-Marin E."/>
            <person name="Kohn T."/>
            <person name="Peeters S.H."/>
            <person name="Heuer A."/>
            <person name="Rast P."/>
            <person name="Oberbeckmann S."/>
            <person name="Bunk B."/>
            <person name="Jeske O."/>
            <person name="Meyerdierks A."/>
            <person name="Storesund J.E."/>
            <person name="Kallscheuer N."/>
            <person name="Luecker S."/>
            <person name="Lage O.M."/>
            <person name="Pohl T."/>
            <person name="Merkel B.J."/>
            <person name="Hornburger P."/>
            <person name="Mueller R.-W."/>
            <person name="Bruemmer F."/>
            <person name="Labrenz M."/>
            <person name="Spormann A.M."/>
            <person name="Op Den Camp H."/>
            <person name="Overmann J."/>
            <person name="Amann R."/>
            <person name="Jetten M.S.M."/>
            <person name="Mascher T."/>
            <person name="Medema M.H."/>
            <person name="Devos D.P."/>
            <person name="Kaster A.-K."/>
            <person name="Ovreas L."/>
            <person name="Rohde M."/>
            <person name="Galperin M.Y."/>
            <person name="Jogler C."/>
        </authorList>
    </citation>
    <scope>NUCLEOTIDE SEQUENCE [LARGE SCALE GENOMIC DNA]</scope>
    <source>
        <strain evidence="3 4">CA85</strain>
    </source>
</reference>
<dbReference type="GO" id="GO:0120147">
    <property type="term" value="F:formylglycine-generating oxidase activity"/>
    <property type="evidence" value="ECO:0007669"/>
    <property type="project" value="TreeGrafter"/>
</dbReference>
<evidence type="ECO:0000313" key="3">
    <source>
        <dbReference type="EMBL" id="TWT66636.1"/>
    </source>
</evidence>
<dbReference type="InterPro" id="IPR051043">
    <property type="entry name" value="Sulfatase_Mod_Factor_Kinase"/>
</dbReference>
<dbReference type="GO" id="GO:0004674">
    <property type="term" value="F:protein serine/threonine kinase activity"/>
    <property type="evidence" value="ECO:0007669"/>
    <property type="project" value="UniProtKB-EC"/>
</dbReference>
<dbReference type="OrthoDB" id="9812426at2"/>
<evidence type="ECO:0000256" key="1">
    <source>
        <dbReference type="SAM" id="SignalP"/>
    </source>
</evidence>
<dbReference type="AlphaFoldDB" id="A0A5C5XTM7"/>
<keyword evidence="3" id="KW-0808">Transferase</keyword>
<protein>
    <submittedName>
        <fullName evidence="3">Serine/threonine-protein kinase pkn1</fullName>
        <ecNumber evidence="3">2.7.11.1</ecNumber>
    </submittedName>
</protein>
<dbReference type="EC" id="2.7.11.1" evidence="3"/>
<dbReference type="InterPro" id="IPR042095">
    <property type="entry name" value="SUMF_sf"/>
</dbReference>
<feature type="domain" description="Sulfatase-modifying factor enzyme-like" evidence="2">
    <location>
        <begin position="78"/>
        <end position="327"/>
    </location>
</feature>
<dbReference type="RefSeq" id="WP_146391705.1">
    <property type="nucleotide sequence ID" value="NZ_SJPK01000005.1"/>
</dbReference>
<keyword evidence="4" id="KW-1185">Reference proteome</keyword>
<dbReference type="InterPro" id="IPR005532">
    <property type="entry name" value="SUMF_dom"/>
</dbReference>
<evidence type="ECO:0000313" key="4">
    <source>
        <dbReference type="Proteomes" id="UP000318053"/>
    </source>
</evidence>
<dbReference type="PANTHER" id="PTHR23150">
    <property type="entry name" value="SULFATASE MODIFYING FACTOR 1, 2"/>
    <property type="match status" value="1"/>
</dbReference>
<name>A0A5C5XTM7_9BACT</name>
<dbReference type="EMBL" id="SJPK01000005">
    <property type="protein sequence ID" value="TWT66636.1"/>
    <property type="molecule type" value="Genomic_DNA"/>
</dbReference>
<comment type="caution">
    <text evidence="3">The sequence shown here is derived from an EMBL/GenBank/DDBJ whole genome shotgun (WGS) entry which is preliminary data.</text>
</comment>
<keyword evidence="1" id="KW-0732">Signal</keyword>
<gene>
    <name evidence="3" type="primary">pkn1_2</name>
    <name evidence="3" type="ORF">CA85_27330</name>
</gene>
<evidence type="ECO:0000259" key="2">
    <source>
        <dbReference type="Pfam" id="PF03781"/>
    </source>
</evidence>
<organism evidence="3 4">
    <name type="scientific">Allorhodopirellula solitaria</name>
    <dbReference type="NCBI Taxonomy" id="2527987"/>
    <lineage>
        <taxon>Bacteria</taxon>
        <taxon>Pseudomonadati</taxon>
        <taxon>Planctomycetota</taxon>
        <taxon>Planctomycetia</taxon>
        <taxon>Pirellulales</taxon>
        <taxon>Pirellulaceae</taxon>
        <taxon>Allorhodopirellula</taxon>
    </lineage>
</organism>
<dbReference type="InterPro" id="IPR016187">
    <property type="entry name" value="CTDL_fold"/>
</dbReference>
<dbReference type="SUPFAM" id="SSF56436">
    <property type="entry name" value="C-type lectin-like"/>
    <property type="match status" value="1"/>
</dbReference>
<proteinExistence type="predicted"/>
<accession>A0A5C5XTM7</accession>
<keyword evidence="3" id="KW-0418">Kinase</keyword>
<feature type="chain" id="PRO_5022925322" evidence="1">
    <location>
        <begin position="28"/>
        <end position="406"/>
    </location>
</feature>